<feature type="transmembrane region" description="Helical" evidence="1">
    <location>
        <begin position="83"/>
        <end position="100"/>
    </location>
</feature>
<gene>
    <name evidence="3" type="ORF">GCM10011349_26970</name>
</gene>
<dbReference type="SUPFAM" id="SSF81324">
    <property type="entry name" value="Voltage-gated potassium channels"/>
    <property type="match status" value="1"/>
</dbReference>
<name>A0ABQ2JRH9_9SPHN</name>
<keyword evidence="4" id="KW-1185">Reference proteome</keyword>
<keyword evidence="1" id="KW-0812">Transmembrane</keyword>
<comment type="caution">
    <text evidence="3">The sequence shown here is derived from an EMBL/GenBank/DDBJ whole genome shotgun (WGS) entry which is preliminary data.</text>
</comment>
<keyword evidence="1" id="KW-1133">Transmembrane helix</keyword>
<dbReference type="EMBL" id="BMLK01000012">
    <property type="protein sequence ID" value="GGN52917.1"/>
    <property type="molecule type" value="Genomic_DNA"/>
</dbReference>
<evidence type="ECO:0000256" key="1">
    <source>
        <dbReference type="SAM" id="Phobius"/>
    </source>
</evidence>
<accession>A0ABQ2JRH9</accession>
<organism evidence="3 4">
    <name type="scientific">Novosphingobium indicum</name>
    <dbReference type="NCBI Taxonomy" id="462949"/>
    <lineage>
        <taxon>Bacteria</taxon>
        <taxon>Pseudomonadati</taxon>
        <taxon>Pseudomonadota</taxon>
        <taxon>Alphaproteobacteria</taxon>
        <taxon>Sphingomonadales</taxon>
        <taxon>Sphingomonadaceae</taxon>
        <taxon>Novosphingobium</taxon>
    </lineage>
</organism>
<dbReference type="InterPro" id="IPR013099">
    <property type="entry name" value="K_chnl_dom"/>
</dbReference>
<feature type="transmembrane region" description="Helical" evidence="1">
    <location>
        <begin position="6"/>
        <end position="30"/>
    </location>
</feature>
<dbReference type="RefSeq" id="WP_188820211.1">
    <property type="nucleotide sequence ID" value="NZ_BMLK01000012.1"/>
</dbReference>
<protein>
    <recommendedName>
        <fullName evidence="2">Potassium channel domain-containing protein</fullName>
    </recommendedName>
</protein>
<dbReference type="Pfam" id="PF07885">
    <property type="entry name" value="Ion_trans_2"/>
    <property type="match status" value="1"/>
</dbReference>
<sequence>MTGVEWAMLLGGTLFVSLLGAWHLAGILLVKRLHPARRSYLAVLSAFIGLLVLHISEIVLCAVAIMGAHTFPGVGALRNFDGAFGDALFFAGINFATLGYTQVDTAGAIRLLIMLQALAGFMLITWSASFAYTIWNEKFRD</sequence>
<reference evidence="4" key="1">
    <citation type="journal article" date="2019" name="Int. J. Syst. Evol. Microbiol.">
        <title>The Global Catalogue of Microorganisms (GCM) 10K type strain sequencing project: providing services to taxonomists for standard genome sequencing and annotation.</title>
        <authorList>
            <consortium name="The Broad Institute Genomics Platform"/>
            <consortium name="The Broad Institute Genome Sequencing Center for Infectious Disease"/>
            <person name="Wu L."/>
            <person name="Ma J."/>
        </authorList>
    </citation>
    <scope>NUCLEOTIDE SEQUENCE [LARGE SCALE GENOMIC DNA]</scope>
    <source>
        <strain evidence="4">CGMCC 1.6784</strain>
    </source>
</reference>
<feature type="domain" description="Potassium channel" evidence="2">
    <location>
        <begin position="79"/>
        <end position="129"/>
    </location>
</feature>
<feature type="transmembrane region" description="Helical" evidence="1">
    <location>
        <begin position="112"/>
        <end position="135"/>
    </location>
</feature>
<evidence type="ECO:0000313" key="3">
    <source>
        <dbReference type="EMBL" id="GGN52917.1"/>
    </source>
</evidence>
<dbReference type="Proteomes" id="UP000605099">
    <property type="component" value="Unassembled WGS sequence"/>
</dbReference>
<evidence type="ECO:0000259" key="2">
    <source>
        <dbReference type="Pfam" id="PF07885"/>
    </source>
</evidence>
<feature type="transmembrane region" description="Helical" evidence="1">
    <location>
        <begin position="42"/>
        <end position="71"/>
    </location>
</feature>
<evidence type="ECO:0000313" key="4">
    <source>
        <dbReference type="Proteomes" id="UP000605099"/>
    </source>
</evidence>
<keyword evidence="1" id="KW-0472">Membrane</keyword>
<proteinExistence type="predicted"/>